<evidence type="ECO:0000313" key="2">
    <source>
        <dbReference type="Proteomes" id="UP001469365"/>
    </source>
</evidence>
<keyword evidence="2" id="KW-1185">Reference proteome</keyword>
<dbReference type="Gene3D" id="2.70.98.10">
    <property type="match status" value="1"/>
</dbReference>
<protein>
    <submittedName>
        <fullName evidence="1">DUF4432 family protein</fullName>
    </submittedName>
</protein>
<dbReference type="InterPro" id="IPR011013">
    <property type="entry name" value="Gal_mutarotase_sf_dom"/>
</dbReference>
<sequence>MNVHRPQRNYGCRIHDQGTYLGMRTIVLENDLVRVSYLLDKGADLFEFQYKPAGLDYVWLSENGVQNPNAYLPTSTDLISTFIDYYPGGWQEVFPNGGPTSAYAVTQFGQHGEVAHMRWDYTIVTDSVDCIAVTFSVRTKKVPFHLSRTVTLERQSPALTIQETLTNLSRVPLQFMWGQHVAFGKPFLEPGCRIVLPDSVEVLTETTDKDKPAAGRIARGRRHAWPLAESAGGGTVDLSVTPEPQTASDVVYLHGFGERGWYKVENERLGAGLHLEWDASVMPYVWY</sequence>
<comment type="caution">
    <text evidence="1">The sequence shown here is derived from an EMBL/GenBank/DDBJ whole genome shotgun (WGS) entry which is preliminary data.</text>
</comment>
<organism evidence="1 2">
    <name type="scientific">Paenibacillus filicis</name>
    <dbReference type="NCBI Taxonomy" id="669464"/>
    <lineage>
        <taxon>Bacteria</taxon>
        <taxon>Bacillati</taxon>
        <taxon>Bacillota</taxon>
        <taxon>Bacilli</taxon>
        <taxon>Bacillales</taxon>
        <taxon>Paenibacillaceae</taxon>
        <taxon>Paenibacillus</taxon>
    </lineage>
</organism>
<accession>A0ABU9DJR9</accession>
<evidence type="ECO:0000313" key="1">
    <source>
        <dbReference type="EMBL" id="MEK8128325.1"/>
    </source>
</evidence>
<dbReference type="InterPro" id="IPR027839">
    <property type="entry name" value="DUF4432"/>
</dbReference>
<dbReference type="InterPro" id="IPR014718">
    <property type="entry name" value="GH-type_carb-bd"/>
</dbReference>
<dbReference type="RefSeq" id="WP_341415391.1">
    <property type="nucleotide sequence ID" value="NZ_JBBPCC010000005.1"/>
</dbReference>
<name>A0ABU9DJR9_9BACL</name>
<dbReference type="EMBL" id="JBBPCC010000005">
    <property type="protein sequence ID" value="MEK8128325.1"/>
    <property type="molecule type" value="Genomic_DNA"/>
</dbReference>
<dbReference type="Proteomes" id="UP001469365">
    <property type="component" value="Unassembled WGS sequence"/>
</dbReference>
<gene>
    <name evidence="1" type="ORF">WMW72_10455</name>
</gene>
<dbReference type="SUPFAM" id="SSF74650">
    <property type="entry name" value="Galactose mutarotase-like"/>
    <property type="match status" value="1"/>
</dbReference>
<reference evidence="1 2" key="1">
    <citation type="submission" date="2024-04" db="EMBL/GenBank/DDBJ databases">
        <title>draft genome sequnece of Paenibacillus filicis.</title>
        <authorList>
            <person name="Kim D.-U."/>
        </authorList>
    </citation>
    <scope>NUCLEOTIDE SEQUENCE [LARGE SCALE GENOMIC DNA]</scope>
    <source>
        <strain evidence="1 2">KACC14197</strain>
    </source>
</reference>
<dbReference type="Pfam" id="PF14486">
    <property type="entry name" value="DUF4432"/>
    <property type="match status" value="1"/>
</dbReference>
<proteinExistence type="predicted"/>